<organism evidence="2 3">
    <name type="scientific">Fusarium redolens</name>
    <dbReference type="NCBI Taxonomy" id="48865"/>
    <lineage>
        <taxon>Eukaryota</taxon>
        <taxon>Fungi</taxon>
        <taxon>Dikarya</taxon>
        <taxon>Ascomycota</taxon>
        <taxon>Pezizomycotina</taxon>
        <taxon>Sordariomycetes</taxon>
        <taxon>Hypocreomycetidae</taxon>
        <taxon>Hypocreales</taxon>
        <taxon>Nectriaceae</taxon>
        <taxon>Fusarium</taxon>
        <taxon>Fusarium redolens species complex</taxon>
    </lineage>
</organism>
<accession>A0A9P9JTV3</accession>
<dbReference type="InterPro" id="IPR010730">
    <property type="entry name" value="HET"/>
</dbReference>
<dbReference type="AlphaFoldDB" id="A0A9P9JTV3"/>
<comment type="caution">
    <text evidence="2">The sequence shown here is derived from an EMBL/GenBank/DDBJ whole genome shotgun (WGS) entry which is preliminary data.</text>
</comment>
<dbReference type="InterPro" id="IPR052895">
    <property type="entry name" value="HetReg/Transcr_Mod"/>
</dbReference>
<dbReference type="PANTHER" id="PTHR24148">
    <property type="entry name" value="ANKYRIN REPEAT DOMAIN-CONTAINING PROTEIN 39 HOMOLOG-RELATED"/>
    <property type="match status" value="1"/>
</dbReference>
<dbReference type="GeneID" id="70227739"/>
<protein>
    <submittedName>
        <fullName evidence="2">Heterokaryon incompatibility protein-domain-containing protein</fullName>
    </submittedName>
</protein>
<name>A0A9P9JTV3_FUSRE</name>
<dbReference type="RefSeq" id="XP_046044903.1">
    <property type="nucleotide sequence ID" value="XM_046197785.1"/>
</dbReference>
<dbReference type="Proteomes" id="UP000720189">
    <property type="component" value="Unassembled WGS sequence"/>
</dbReference>
<proteinExistence type="predicted"/>
<dbReference type="EMBL" id="JAGMUX010000016">
    <property type="protein sequence ID" value="KAH7236773.1"/>
    <property type="molecule type" value="Genomic_DNA"/>
</dbReference>
<dbReference type="Pfam" id="PF06985">
    <property type="entry name" value="HET"/>
    <property type="match status" value="1"/>
</dbReference>
<evidence type="ECO:0000313" key="2">
    <source>
        <dbReference type="EMBL" id="KAH7236773.1"/>
    </source>
</evidence>
<evidence type="ECO:0000259" key="1">
    <source>
        <dbReference type="Pfam" id="PF06985"/>
    </source>
</evidence>
<dbReference type="OrthoDB" id="3548654at2759"/>
<feature type="domain" description="Heterokaryon incompatibility" evidence="1">
    <location>
        <begin position="46"/>
        <end position="206"/>
    </location>
</feature>
<gene>
    <name evidence="2" type="ORF">BKA55DRAFT_666563</name>
</gene>
<dbReference type="Pfam" id="PF26639">
    <property type="entry name" value="Het-6_barrel"/>
    <property type="match status" value="1"/>
</dbReference>
<evidence type="ECO:0000313" key="3">
    <source>
        <dbReference type="Proteomes" id="UP000720189"/>
    </source>
</evidence>
<keyword evidence="3" id="KW-1185">Reference proteome</keyword>
<dbReference type="PANTHER" id="PTHR24148:SF73">
    <property type="entry name" value="HET DOMAIN PROTEIN (AFU_ORTHOLOGUE AFUA_8G01020)"/>
    <property type="match status" value="1"/>
</dbReference>
<sequence length="660" mass="75090">MALDYSKVPVKAGDLRLVSLDSSAEDITKAKWKLRVVSLHDPLTRYYALSYRWGAPINEEPFKSYTNERVESIKIGDGELKVARNLLDFLIQVKEDEELKDKEFWIDAICINQDDDDERSYQVSNMMAEIYRRANSVIAWLGDSDAHTKRAFDHISKVADRNIVTSVGIPTGRRSSEHSDGDEACWEAIGKIFDRTYWNRSWIIQELVLPQHVTLRCGVYDSRSTEGTTSSATTLKASRNYGVPAILKATKSSMVTEHWTTVLLYTLIRSRDCEATDLGDKAYALLGLIQGRQDIKQLPPLLCPTYGSDCSPGKTYLDIATQLLRDCEDLLVLSCVEGFRNVKLNGADLPSWVPDWSVRYPLGLRVTGYKRYQADSFFFSPDTYLSREKKLGLWPAVVDESELAVTIHGMQVDKISFVAESKLDILNCKPFPRLLEMLLMLPEKYEVTGEGRMEAFWRTLTRNTSGEVRLPQPKGSSMGPSFTKWIQERIRSVVTSPKDENQWKKLMETFNQFCLRDVEWVTTTKRSELDVSSMEFGSQFAYGEYLRPFITEKGYVGLGSQNLQEGDTVWVVPRSRVPLIFRQNGEFDQQGDHHCQLIGGAYLHGFMDGHDILFHNISFYTKSFHDVGWYTPSATSEISPNTLSRMGNLAHSTHVLVSLR</sequence>
<reference evidence="2" key="1">
    <citation type="journal article" date="2021" name="Nat. Commun.">
        <title>Genetic determinants of endophytism in the Arabidopsis root mycobiome.</title>
        <authorList>
            <person name="Mesny F."/>
            <person name="Miyauchi S."/>
            <person name="Thiergart T."/>
            <person name="Pickel B."/>
            <person name="Atanasova L."/>
            <person name="Karlsson M."/>
            <person name="Huettel B."/>
            <person name="Barry K.W."/>
            <person name="Haridas S."/>
            <person name="Chen C."/>
            <person name="Bauer D."/>
            <person name="Andreopoulos W."/>
            <person name="Pangilinan J."/>
            <person name="LaButti K."/>
            <person name="Riley R."/>
            <person name="Lipzen A."/>
            <person name="Clum A."/>
            <person name="Drula E."/>
            <person name="Henrissat B."/>
            <person name="Kohler A."/>
            <person name="Grigoriev I.V."/>
            <person name="Martin F.M."/>
            <person name="Hacquard S."/>
        </authorList>
    </citation>
    <scope>NUCLEOTIDE SEQUENCE</scope>
    <source>
        <strain evidence="2">MPI-CAGE-AT-0023</strain>
    </source>
</reference>